<gene>
    <name evidence="6" type="ORF">FHI56_03015</name>
</gene>
<feature type="domain" description="LysM" evidence="5">
    <location>
        <begin position="29"/>
        <end position="73"/>
    </location>
</feature>
<feature type="chain" id="PRO_5044301847" evidence="3">
    <location>
        <begin position="29"/>
        <end position="210"/>
    </location>
</feature>
<keyword evidence="2" id="KW-0378">Hydrolase</keyword>
<evidence type="ECO:0000313" key="6">
    <source>
        <dbReference type="EMBL" id="QEM31908.1"/>
    </source>
</evidence>
<dbReference type="CDD" id="cd00118">
    <property type="entry name" value="LysM"/>
    <property type="match status" value="1"/>
</dbReference>
<dbReference type="PROSITE" id="PS51782">
    <property type="entry name" value="LYSM"/>
    <property type="match status" value="1"/>
</dbReference>
<dbReference type="InterPro" id="IPR036779">
    <property type="entry name" value="LysM_dom_sf"/>
</dbReference>
<dbReference type="InterPro" id="IPR007921">
    <property type="entry name" value="CHAP_dom"/>
</dbReference>
<dbReference type="InterPro" id="IPR009148">
    <property type="entry name" value="PcsB-like"/>
</dbReference>
<dbReference type="Proteomes" id="UP000322622">
    <property type="component" value="Chromosome"/>
</dbReference>
<sequence>MKTTKKAALAAASSALLLGLTVAQTVNADTYTVQNGDSFFGIASQYGVDPYQLAAENGMTIWSTIVPGGSLEVSGATTAVEETTEASSSEVTATDSDATWNRYPVGQCTWGVKEVAPWVSNWWGNGGDWAGSAASQGYAVGSTPVTGSIVCWTDGGYGHVGYVTQVDQDGQIQILESNYQGQQQINNYRGWFDPQNSTTPGSVSYIYPGA</sequence>
<dbReference type="SUPFAM" id="SSF54106">
    <property type="entry name" value="LysM domain"/>
    <property type="match status" value="1"/>
</dbReference>
<reference evidence="6 7" key="1">
    <citation type="submission" date="2019-06" db="EMBL/GenBank/DDBJ databases">
        <title>Complete genome sequence of Streptococcus salivarius LAB813.</title>
        <authorList>
            <person name="Levesque C.M."/>
            <person name="Gong S.-G."/>
            <person name="Dufour D."/>
            <person name="Barbour A."/>
        </authorList>
    </citation>
    <scope>NUCLEOTIDE SEQUENCE [LARGE SCALE GENOMIC DNA]</scope>
    <source>
        <strain evidence="6 7">LAB813</strain>
    </source>
</reference>
<dbReference type="PRINTS" id="PR01852">
    <property type="entry name" value="SIBAPROTEIN"/>
</dbReference>
<dbReference type="AlphaFoldDB" id="A0AB37CLK9"/>
<dbReference type="EMBL" id="CP040804">
    <property type="protein sequence ID" value="QEM31908.1"/>
    <property type="molecule type" value="Genomic_DNA"/>
</dbReference>
<evidence type="ECO:0000259" key="4">
    <source>
        <dbReference type="PROSITE" id="PS50911"/>
    </source>
</evidence>
<organism evidence="6 7">
    <name type="scientific">Streptococcus salivarius</name>
    <dbReference type="NCBI Taxonomy" id="1304"/>
    <lineage>
        <taxon>Bacteria</taxon>
        <taxon>Bacillati</taxon>
        <taxon>Bacillota</taxon>
        <taxon>Bacilli</taxon>
        <taxon>Lactobacillales</taxon>
        <taxon>Streptococcaceae</taxon>
        <taxon>Streptococcus</taxon>
    </lineage>
</organism>
<dbReference type="Gene3D" id="3.90.1720.10">
    <property type="entry name" value="endopeptidase domain like (from Nostoc punctiforme)"/>
    <property type="match status" value="1"/>
</dbReference>
<evidence type="ECO:0000313" key="7">
    <source>
        <dbReference type="Proteomes" id="UP000322622"/>
    </source>
</evidence>
<dbReference type="Pfam" id="PF01476">
    <property type="entry name" value="LysM"/>
    <property type="match status" value="1"/>
</dbReference>
<evidence type="ECO:0000256" key="3">
    <source>
        <dbReference type="SAM" id="SignalP"/>
    </source>
</evidence>
<dbReference type="SUPFAM" id="SSF54001">
    <property type="entry name" value="Cysteine proteinases"/>
    <property type="match status" value="1"/>
</dbReference>
<dbReference type="RefSeq" id="WP_045771678.1">
    <property type="nucleotide sequence ID" value="NZ_CP040804.1"/>
</dbReference>
<evidence type="ECO:0000256" key="1">
    <source>
        <dbReference type="ARBA" id="ARBA00022729"/>
    </source>
</evidence>
<dbReference type="InterPro" id="IPR018392">
    <property type="entry name" value="LysM"/>
</dbReference>
<proteinExistence type="predicted"/>
<name>A0AB37CLK9_STRSL</name>
<dbReference type="GO" id="GO:0016787">
    <property type="term" value="F:hydrolase activity"/>
    <property type="evidence" value="ECO:0007669"/>
    <property type="project" value="UniProtKB-KW"/>
</dbReference>
<feature type="signal peptide" evidence="3">
    <location>
        <begin position="1"/>
        <end position="28"/>
    </location>
</feature>
<keyword evidence="1 3" id="KW-0732">Signal</keyword>
<dbReference type="Pfam" id="PF05257">
    <property type="entry name" value="CHAP"/>
    <property type="match status" value="1"/>
</dbReference>
<dbReference type="Gene3D" id="3.10.350.10">
    <property type="entry name" value="LysM domain"/>
    <property type="match status" value="1"/>
</dbReference>
<accession>A0AB37CLK9</accession>
<protein>
    <submittedName>
        <fullName evidence="6">CHAP domain-containing protein</fullName>
    </submittedName>
</protein>
<evidence type="ECO:0000256" key="2">
    <source>
        <dbReference type="ARBA" id="ARBA00022801"/>
    </source>
</evidence>
<dbReference type="PROSITE" id="PS50911">
    <property type="entry name" value="CHAP"/>
    <property type="match status" value="1"/>
</dbReference>
<dbReference type="SMART" id="SM00257">
    <property type="entry name" value="LysM"/>
    <property type="match status" value="1"/>
</dbReference>
<feature type="domain" description="Peptidase C51" evidence="4">
    <location>
        <begin position="83"/>
        <end position="207"/>
    </location>
</feature>
<evidence type="ECO:0000259" key="5">
    <source>
        <dbReference type="PROSITE" id="PS51782"/>
    </source>
</evidence>
<dbReference type="InterPro" id="IPR038765">
    <property type="entry name" value="Papain-like_cys_pep_sf"/>
</dbReference>